<evidence type="ECO:0000313" key="2">
    <source>
        <dbReference type="Proteomes" id="UP000308199"/>
    </source>
</evidence>
<organism evidence="1 2">
    <name type="scientific">Phellinidium pouzarii</name>
    <dbReference type="NCBI Taxonomy" id="167371"/>
    <lineage>
        <taxon>Eukaryota</taxon>
        <taxon>Fungi</taxon>
        <taxon>Dikarya</taxon>
        <taxon>Basidiomycota</taxon>
        <taxon>Agaricomycotina</taxon>
        <taxon>Agaricomycetes</taxon>
        <taxon>Hymenochaetales</taxon>
        <taxon>Hymenochaetaceae</taxon>
        <taxon>Phellinidium</taxon>
    </lineage>
</organism>
<sequence>ASYTWIDVPWKVTDGQDLADSSFEGKEPVRSAVAICGIRHGVA</sequence>
<dbReference type="EMBL" id="SGPK01000517">
    <property type="protein sequence ID" value="THH03011.1"/>
    <property type="molecule type" value="Genomic_DNA"/>
</dbReference>
<reference evidence="1 2" key="1">
    <citation type="submission" date="2019-02" db="EMBL/GenBank/DDBJ databases">
        <title>Genome sequencing of the rare red list fungi Phellinidium pouzarii.</title>
        <authorList>
            <person name="Buettner E."/>
            <person name="Kellner H."/>
        </authorList>
    </citation>
    <scope>NUCLEOTIDE SEQUENCE [LARGE SCALE GENOMIC DNA]</scope>
    <source>
        <strain evidence="1 2">DSM 108285</strain>
    </source>
</reference>
<name>A0A4S4KX75_9AGAM</name>
<dbReference type="AlphaFoldDB" id="A0A4S4KX75"/>
<proteinExistence type="predicted"/>
<dbReference type="OrthoDB" id="68483at2759"/>
<feature type="non-terminal residue" evidence="1">
    <location>
        <position position="1"/>
    </location>
</feature>
<evidence type="ECO:0000313" key="1">
    <source>
        <dbReference type="EMBL" id="THH03011.1"/>
    </source>
</evidence>
<gene>
    <name evidence="1" type="ORF">EW145_g6605</name>
</gene>
<comment type="caution">
    <text evidence="1">The sequence shown here is derived from an EMBL/GenBank/DDBJ whole genome shotgun (WGS) entry which is preliminary data.</text>
</comment>
<accession>A0A4S4KX75</accession>
<dbReference type="Proteomes" id="UP000308199">
    <property type="component" value="Unassembled WGS sequence"/>
</dbReference>
<keyword evidence="2" id="KW-1185">Reference proteome</keyword>
<protein>
    <submittedName>
        <fullName evidence="1">Uncharacterized protein</fullName>
    </submittedName>
</protein>